<dbReference type="Proteomes" id="UP001605036">
    <property type="component" value="Unassembled WGS sequence"/>
</dbReference>
<evidence type="ECO:0000313" key="11">
    <source>
        <dbReference type="Proteomes" id="UP001605036"/>
    </source>
</evidence>
<keyword evidence="5" id="KW-0547">Nucleotide-binding</keyword>
<feature type="region of interest" description="Disordered" evidence="9">
    <location>
        <begin position="13"/>
        <end position="34"/>
    </location>
</feature>
<comment type="caution">
    <text evidence="10">The sequence shown here is derived from an EMBL/GenBank/DDBJ whole genome shotgun (WGS) entry which is preliminary data.</text>
</comment>
<dbReference type="SUPFAM" id="SSF56784">
    <property type="entry name" value="HAD-like"/>
    <property type="match status" value="1"/>
</dbReference>
<dbReference type="GO" id="GO:0000166">
    <property type="term" value="F:nucleotide binding"/>
    <property type="evidence" value="ECO:0007669"/>
    <property type="project" value="UniProtKB-KW"/>
</dbReference>
<accession>A0ABD1Z471</accession>
<dbReference type="FunFam" id="3.40.50.1000:FF:000166">
    <property type="entry name" value="Cytosolic 5-nucleotidase"/>
    <property type="match status" value="1"/>
</dbReference>
<evidence type="ECO:0000256" key="7">
    <source>
        <dbReference type="ARBA" id="ARBA00022842"/>
    </source>
</evidence>
<dbReference type="GO" id="GO:0009117">
    <property type="term" value="P:nucleotide metabolic process"/>
    <property type="evidence" value="ECO:0007669"/>
    <property type="project" value="UniProtKB-KW"/>
</dbReference>
<dbReference type="AlphaFoldDB" id="A0ABD1Z471"/>
<keyword evidence="4" id="KW-0479">Metal-binding</keyword>
<reference evidence="10 11" key="1">
    <citation type="submission" date="2024-09" db="EMBL/GenBank/DDBJ databases">
        <title>Chromosome-scale assembly of Riccia fluitans.</title>
        <authorList>
            <person name="Paukszto L."/>
            <person name="Sawicki J."/>
            <person name="Karawczyk K."/>
            <person name="Piernik-Szablinska J."/>
            <person name="Szczecinska M."/>
            <person name="Mazdziarz M."/>
        </authorList>
    </citation>
    <scope>NUCLEOTIDE SEQUENCE [LARGE SCALE GENOMIC DNA]</scope>
    <source>
        <strain evidence="10">Rf_01</strain>
        <tissue evidence="10">Aerial parts of the thallus</tissue>
    </source>
</reference>
<comment type="catalytic activity">
    <reaction evidence="1">
        <text>a ribonucleoside 5'-phosphate + H2O = a ribonucleoside + phosphate</text>
        <dbReference type="Rhea" id="RHEA:12484"/>
        <dbReference type="ChEBI" id="CHEBI:15377"/>
        <dbReference type="ChEBI" id="CHEBI:18254"/>
        <dbReference type="ChEBI" id="CHEBI:43474"/>
        <dbReference type="ChEBI" id="CHEBI:58043"/>
        <dbReference type="EC" id="3.1.3.5"/>
    </reaction>
</comment>
<name>A0ABD1Z471_9MARC</name>
<dbReference type="PANTHER" id="PTHR13045:SF0">
    <property type="entry name" value="7-METHYLGUANOSINE PHOSPHATE-SPECIFIC 5'-NUCLEOTIDASE"/>
    <property type="match status" value="1"/>
</dbReference>
<sequence>MRGLTAGWAQPWRHLTRGVSQQQQSGKGSHPVRRLSGVSTFRRHRAASFAGNTVSNSVPSLPRSSAPPLRVVGCPPFRHHKNLCPAPVYPRFGWCRAGSGISPRMDQHAVNVECPKVANPNMSPNIVIGNPDELAKKKAAIRAAGMSSLQVIADFDMTLTKYMVEGRRGQSTHALLSQGSSDYDRKRQELFDLYYPMEISPLIPVDEKTELMETWWGKSHALLVEGGLNIENIRNSVERGTVGFREGITEFFEILDGENVPLLIFSAGLADIIEEILRQKLHRVFPNIRVVSNRMNFDKDGNLIGFVGKTIHVLNKNEHALEMAAPLHDEEGHAVASNGNGASIVKGRKNVLLLGDHIGDLGMSDGVAYDNRISVGFLNENVENWLDTYSKAFDIVVLVSSAVSSKSQSLIKTSEPFQYVKRLEFATLVVKIQSQLFRDRCKRDERWGFLDERLGLWKALNQSGKSSKAQLELLLAYMNLQAEVRHGMCKR</sequence>
<gene>
    <name evidence="10" type="ORF">R1flu_010163</name>
</gene>
<keyword evidence="7" id="KW-0460">Magnesium</keyword>
<evidence type="ECO:0000256" key="4">
    <source>
        <dbReference type="ARBA" id="ARBA00022723"/>
    </source>
</evidence>
<keyword evidence="8" id="KW-0546">Nucleotide metabolism</keyword>
<dbReference type="EMBL" id="JBHFFA010000002">
    <property type="protein sequence ID" value="KAL2642576.1"/>
    <property type="molecule type" value="Genomic_DNA"/>
</dbReference>
<evidence type="ECO:0000256" key="3">
    <source>
        <dbReference type="ARBA" id="ARBA00012643"/>
    </source>
</evidence>
<feature type="compositionally biased region" description="Low complexity" evidence="9">
    <location>
        <begin position="18"/>
        <end position="29"/>
    </location>
</feature>
<evidence type="ECO:0000256" key="6">
    <source>
        <dbReference type="ARBA" id="ARBA00022801"/>
    </source>
</evidence>
<dbReference type="GO" id="GO:0008253">
    <property type="term" value="F:5'-nucleotidase activity"/>
    <property type="evidence" value="ECO:0007669"/>
    <property type="project" value="UniProtKB-EC"/>
</dbReference>
<comment type="similarity">
    <text evidence="2">Belongs to the pyrimidine 5'-nucleotidase family.</text>
</comment>
<dbReference type="SFLD" id="SFLDS00003">
    <property type="entry name" value="Haloacid_Dehalogenase"/>
    <property type="match status" value="1"/>
</dbReference>
<dbReference type="Gene3D" id="3.40.50.1000">
    <property type="entry name" value="HAD superfamily/HAD-like"/>
    <property type="match status" value="1"/>
</dbReference>
<dbReference type="SFLD" id="SFLDG01128">
    <property type="entry name" value="C1.4:_5'-Nucleotidase_Like"/>
    <property type="match status" value="1"/>
</dbReference>
<dbReference type="GO" id="GO:0046872">
    <property type="term" value="F:metal ion binding"/>
    <property type="evidence" value="ECO:0007669"/>
    <property type="project" value="UniProtKB-KW"/>
</dbReference>
<evidence type="ECO:0000256" key="8">
    <source>
        <dbReference type="ARBA" id="ARBA00023080"/>
    </source>
</evidence>
<keyword evidence="11" id="KW-1185">Reference proteome</keyword>
<dbReference type="PANTHER" id="PTHR13045">
    <property type="entry name" value="5'-NUCLEOTIDASE"/>
    <property type="match status" value="1"/>
</dbReference>
<organism evidence="10 11">
    <name type="scientific">Riccia fluitans</name>
    <dbReference type="NCBI Taxonomy" id="41844"/>
    <lineage>
        <taxon>Eukaryota</taxon>
        <taxon>Viridiplantae</taxon>
        <taxon>Streptophyta</taxon>
        <taxon>Embryophyta</taxon>
        <taxon>Marchantiophyta</taxon>
        <taxon>Marchantiopsida</taxon>
        <taxon>Marchantiidae</taxon>
        <taxon>Marchantiales</taxon>
        <taxon>Ricciaceae</taxon>
        <taxon>Riccia</taxon>
    </lineage>
</organism>
<dbReference type="InterPro" id="IPR023214">
    <property type="entry name" value="HAD_sf"/>
</dbReference>
<evidence type="ECO:0000256" key="1">
    <source>
        <dbReference type="ARBA" id="ARBA00000815"/>
    </source>
</evidence>
<evidence type="ECO:0000256" key="9">
    <source>
        <dbReference type="SAM" id="MobiDB-lite"/>
    </source>
</evidence>
<evidence type="ECO:0000256" key="5">
    <source>
        <dbReference type="ARBA" id="ARBA00022741"/>
    </source>
</evidence>
<dbReference type="Gene3D" id="1.10.150.340">
    <property type="entry name" value="Pyrimidine 5'-nucleotidase (UMPH-1), N-terminal domain"/>
    <property type="match status" value="1"/>
</dbReference>
<evidence type="ECO:0000313" key="10">
    <source>
        <dbReference type="EMBL" id="KAL2642576.1"/>
    </source>
</evidence>
<proteinExistence type="inferred from homology"/>
<dbReference type="FunFam" id="1.10.150.340:FF:000001">
    <property type="entry name" value="Cytosolic 5-nucleotidase 3-like"/>
    <property type="match status" value="1"/>
</dbReference>
<protein>
    <recommendedName>
        <fullName evidence="3">5'-nucleotidase</fullName>
        <ecNumber evidence="3">3.1.3.5</ecNumber>
    </recommendedName>
</protein>
<evidence type="ECO:0000256" key="2">
    <source>
        <dbReference type="ARBA" id="ARBA00008389"/>
    </source>
</evidence>
<dbReference type="InterPro" id="IPR036412">
    <property type="entry name" value="HAD-like_sf"/>
</dbReference>
<dbReference type="InterPro" id="IPR006434">
    <property type="entry name" value="Pyrimidine_nucleotidase_eu"/>
</dbReference>
<dbReference type="Pfam" id="PF05822">
    <property type="entry name" value="UMPH-1"/>
    <property type="match status" value="1"/>
</dbReference>
<dbReference type="EC" id="3.1.3.5" evidence="3"/>
<keyword evidence="6" id="KW-0378">Hydrolase</keyword>